<feature type="domain" description="PAC" evidence="8">
    <location>
        <begin position="502"/>
        <end position="554"/>
    </location>
</feature>
<evidence type="ECO:0000256" key="5">
    <source>
        <dbReference type="ARBA" id="ARBA00051114"/>
    </source>
</evidence>
<name>A0A4R2NBC3_9BURK</name>
<dbReference type="Pfam" id="PF00563">
    <property type="entry name" value="EAL"/>
    <property type="match status" value="1"/>
</dbReference>
<dbReference type="GO" id="GO:0071111">
    <property type="term" value="F:cyclic-guanylate-specific phosphodiesterase activity"/>
    <property type="evidence" value="ECO:0007669"/>
    <property type="project" value="UniProtKB-EC"/>
</dbReference>
<dbReference type="CDD" id="cd00130">
    <property type="entry name" value="PAS"/>
    <property type="match status" value="2"/>
</dbReference>
<dbReference type="InterPro" id="IPR052155">
    <property type="entry name" value="Biofilm_reg_signaling"/>
</dbReference>
<dbReference type="CDD" id="cd01948">
    <property type="entry name" value="EAL"/>
    <property type="match status" value="1"/>
</dbReference>
<keyword evidence="4 6" id="KW-0472">Membrane</keyword>
<evidence type="ECO:0000259" key="8">
    <source>
        <dbReference type="PROSITE" id="PS50113"/>
    </source>
</evidence>
<dbReference type="GO" id="GO:0007165">
    <property type="term" value="P:signal transduction"/>
    <property type="evidence" value="ECO:0007669"/>
    <property type="project" value="UniProtKB-ARBA"/>
</dbReference>
<dbReference type="PANTHER" id="PTHR44757:SF2">
    <property type="entry name" value="BIOFILM ARCHITECTURE MAINTENANCE PROTEIN MBAA"/>
    <property type="match status" value="1"/>
</dbReference>
<dbReference type="SUPFAM" id="SSF55785">
    <property type="entry name" value="PYP-like sensor domain (PAS domain)"/>
    <property type="match status" value="2"/>
</dbReference>
<organism evidence="12 13">
    <name type="scientific">Simplicispira metamorpha</name>
    <dbReference type="NCBI Taxonomy" id="80881"/>
    <lineage>
        <taxon>Bacteria</taxon>
        <taxon>Pseudomonadati</taxon>
        <taxon>Pseudomonadota</taxon>
        <taxon>Betaproteobacteria</taxon>
        <taxon>Burkholderiales</taxon>
        <taxon>Comamonadaceae</taxon>
        <taxon>Simplicispira</taxon>
    </lineage>
</organism>
<keyword evidence="3 6" id="KW-1133">Transmembrane helix</keyword>
<dbReference type="Pfam" id="PF08448">
    <property type="entry name" value="PAS_4"/>
    <property type="match status" value="1"/>
</dbReference>
<keyword evidence="2 6" id="KW-0812">Transmembrane</keyword>
<evidence type="ECO:0000313" key="13">
    <source>
        <dbReference type="Proteomes" id="UP000295182"/>
    </source>
</evidence>
<accession>A0A4R2NBC3</accession>
<dbReference type="SMART" id="SM00267">
    <property type="entry name" value="GGDEF"/>
    <property type="match status" value="1"/>
</dbReference>
<dbReference type="FunFam" id="3.30.70.270:FF:000001">
    <property type="entry name" value="Diguanylate cyclase domain protein"/>
    <property type="match status" value="1"/>
</dbReference>
<dbReference type="InterPro" id="IPR042240">
    <property type="entry name" value="CHASE_sf"/>
</dbReference>
<dbReference type="InterPro" id="IPR013656">
    <property type="entry name" value="PAS_4"/>
</dbReference>
<proteinExistence type="predicted"/>
<dbReference type="Gene3D" id="3.20.20.450">
    <property type="entry name" value="EAL domain"/>
    <property type="match status" value="1"/>
</dbReference>
<evidence type="ECO:0000259" key="10">
    <source>
        <dbReference type="PROSITE" id="PS50883"/>
    </source>
</evidence>
<reference evidence="12 13" key="1">
    <citation type="submission" date="2019-03" db="EMBL/GenBank/DDBJ databases">
        <title>Genomic Encyclopedia of Type Strains, Phase IV (KMG-IV): sequencing the most valuable type-strain genomes for metagenomic binning, comparative biology and taxonomic classification.</title>
        <authorList>
            <person name="Goeker M."/>
        </authorList>
    </citation>
    <scope>NUCLEOTIDE SEQUENCE [LARGE SCALE GENOMIC DNA]</scope>
    <source>
        <strain evidence="12 13">DSM 1837</strain>
    </source>
</reference>
<dbReference type="PANTHER" id="PTHR44757">
    <property type="entry name" value="DIGUANYLATE CYCLASE DGCP"/>
    <property type="match status" value="1"/>
</dbReference>
<dbReference type="InterPro" id="IPR006189">
    <property type="entry name" value="CHASE_dom"/>
</dbReference>
<evidence type="ECO:0000256" key="2">
    <source>
        <dbReference type="ARBA" id="ARBA00022692"/>
    </source>
</evidence>
<dbReference type="CDD" id="cd01949">
    <property type="entry name" value="GGDEF"/>
    <property type="match status" value="1"/>
</dbReference>
<dbReference type="NCBIfam" id="TIGR00229">
    <property type="entry name" value="sensory_box"/>
    <property type="match status" value="1"/>
</dbReference>
<comment type="caution">
    <text evidence="12">The sequence shown here is derived from an EMBL/GenBank/DDBJ whole genome shotgun (WGS) entry which is preliminary data.</text>
</comment>
<evidence type="ECO:0000259" key="11">
    <source>
        <dbReference type="PROSITE" id="PS50887"/>
    </source>
</evidence>
<dbReference type="Pfam" id="PF00990">
    <property type="entry name" value="GGDEF"/>
    <property type="match status" value="1"/>
</dbReference>
<dbReference type="Gene3D" id="3.30.450.20">
    <property type="entry name" value="PAS domain"/>
    <property type="match status" value="2"/>
</dbReference>
<dbReference type="AlphaFoldDB" id="A0A4R2NBC3"/>
<dbReference type="InterPro" id="IPR035919">
    <property type="entry name" value="EAL_sf"/>
</dbReference>
<dbReference type="Pfam" id="PF13426">
    <property type="entry name" value="PAS_9"/>
    <property type="match status" value="1"/>
</dbReference>
<dbReference type="PROSITE" id="PS50883">
    <property type="entry name" value="EAL"/>
    <property type="match status" value="1"/>
</dbReference>
<evidence type="ECO:0000256" key="4">
    <source>
        <dbReference type="ARBA" id="ARBA00023136"/>
    </source>
</evidence>
<keyword evidence="13" id="KW-1185">Reference proteome</keyword>
<dbReference type="InterPro" id="IPR000014">
    <property type="entry name" value="PAS"/>
</dbReference>
<comment type="catalytic activity">
    <reaction evidence="5">
        <text>3',3'-c-di-GMP + H2O = 5'-phosphoguanylyl(3'-&gt;5')guanosine + H(+)</text>
        <dbReference type="Rhea" id="RHEA:24902"/>
        <dbReference type="ChEBI" id="CHEBI:15377"/>
        <dbReference type="ChEBI" id="CHEBI:15378"/>
        <dbReference type="ChEBI" id="CHEBI:58754"/>
        <dbReference type="ChEBI" id="CHEBI:58805"/>
        <dbReference type="EC" id="3.1.4.52"/>
    </reaction>
    <physiologicalReaction direction="left-to-right" evidence="5">
        <dbReference type="Rhea" id="RHEA:24903"/>
    </physiologicalReaction>
</comment>
<evidence type="ECO:0000313" key="12">
    <source>
        <dbReference type="EMBL" id="TCP18262.1"/>
    </source>
</evidence>
<dbReference type="NCBIfam" id="TIGR00254">
    <property type="entry name" value="GGDEF"/>
    <property type="match status" value="1"/>
</dbReference>
<dbReference type="FunFam" id="3.20.20.450:FF:000001">
    <property type="entry name" value="Cyclic di-GMP phosphodiesterase yahA"/>
    <property type="match status" value="1"/>
</dbReference>
<dbReference type="GO" id="GO:0071732">
    <property type="term" value="P:cellular response to nitric oxide"/>
    <property type="evidence" value="ECO:0007669"/>
    <property type="project" value="UniProtKB-ARBA"/>
</dbReference>
<dbReference type="Proteomes" id="UP000295182">
    <property type="component" value="Unassembled WGS sequence"/>
</dbReference>
<dbReference type="Gene3D" id="3.30.70.270">
    <property type="match status" value="1"/>
</dbReference>
<feature type="domain" description="CHASE" evidence="9">
    <location>
        <begin position="106"/>
        <end position="201"/>
    </location>
</feature>
<dbReference type="InterPro" id="IPR043128">
    <property type="entry name" value="Rev_trsase/Diguanyl_cyclase"/>
</dbReference>
<dbReference type="GO" id="GO:0016020">
    <property type="term" value="C:membrane"/>
    <property type="evidence" value="ECO:0007669"/>
    <property type="project" value="UniProtKB-SubCell"/>
</dbReference>
<evidence type="ECO:0000259" key="9">
    <source>
        <dbReference type="PROSITE" id="PS50839"/>
    </source>
</evidence>
<dbReference type="SMART" id="SM00052">
    <property type="entry name" value="EAL"/>
    <property type="match status" value="1"/>
</dbReference>
<gene>
    <name evidence="12" type="ORF">EV674_10957</name>
</gene>
<dbReference type="SUPFAM" id="SSF55073">
    <property type="entry name" value="Nucleotide cyclase"/>
    <property type="match status" value="1"/>
</dbReference>
<feature type="transmembrane region" description="Helical" evidence="6">
    <location>
        <begin position="12"/>
        <end position="34"/>
    </location>
</feature>
<feature type="domain" description="PAS" evidence="7">
    <location>
        <begin position="435"/>
        <end position="474"/>
    </location>
</feature>
<dbReference type="PROSITE" id="PS50112">
    <property type="entry name" value="PAS"/>
    <property type="match status" value="1"/>
</dbReference>
<dbReference type="OrthoDB" id="9813903at2"/>
<dbReference type="InterPro" id="IPR000160">
    <property type="entry name" value="GGDEF_dom"/>
</dbReference>
<dbReference type="SMART" id="SM00091">
    <property type="entry name" value="PAS"/>
    <property type="match status" value="2"/>
</dbReference>
<evidence type="ECO:0000256" key="3">
    <source>
        <dbReference type="ARBA" id="ARBA00022989"/>
    </source>
</evidence>
<comment type="subcellular location">
    <subcellularLocation>
        <location evidence="1">Membrane</location>
    </subcellularLocation>
</comment>
<feature type="domain" description="EAL" evidence="10">
    <location>
        <begin position="727"/>
        <end position="981"/>
    </location>
</feature>
<dbReference type="PROSITE" id="PS50839">
    <property type="entry name" value="CHASE"/>
    <property type="match status" value="1"/>
</dbReference>
<feature type="domain" description="GGDEF" evidence="11">
    <location>
        <begin position="586"/>
        <end position="718"/>
    </location>
</feature>
<dbReference type="EMBL" id="SLXH01000009">
    <property type="protein sequence ID" value="TCP18262.1"/>
    <property type="molecule type" value="Genomic_DNA"/>
</dbReference>
<protein>
    <submittedName>
        <fullName evidence="12">PAS domain S-box-containing protein/diguanylate cyclase (GGDEF)-like protein</fullName>
    </submittedName>
</protein>
<dbReference type="InterPro" id="IPR001633">
    <property type="entry name" value="EAL_dom"/>
</dbReference>
<sequence>MPPRFHPTAASPLYAALVAFVLTALCAGAIIASLERREDAQERTQVADLASDHARALQRSIELALSANNALAALVRQGNGNVPDFEAIGTQMLPFYPGIAALGLAPQGVVQHVVPLRGNESLIGFSALLSPQQSAESALARDSRRMTLAGPLQLVQGGLGVVGRQPVYLDTGSGEERFWGFTSVTIRISEVLSAANLPQLSARGYQYRLWRTVLHTGEEQEISASVPPPGPHAAVRTLSLPNGQWLLAVAPSQGWGSPVKLAVRCALGLLVSLLMAYLARLLLQLKAHEKDLESMVAKRTREIEATQQQLKATIEAIPDLLFELDSEGRFINIHHQRPDMLVAPAASMLGNSIYQHLPTAAAQSFAAALREADETTWSTGHELMLDLPMRGATWFELSVSRKATTPGGEAPGYVVLSRDITERKIAQKALVLTSQAFDQSSEAIVLCDAQGSAVRVNRAFSRITGFSAAEALGRPVNLFTANADATTSFDQLCEQLNPQGFWEGEVCSRRKDGSIYPQWLSLSNVRDEQDRVTHHIALFRDTTQQRETQDRIRHLAHFDHLTGLPNRALLAERAQRDIEQERRNGGSLAMVFIDLDHFKNVNDSLGHRIGDTLLVAMSKRLQALVRAQDTVSRLGGDEFLLLLPGTTAEAAALMATDLLHALAQPFQIDQYELTTTLSIGIAVFPTDGGNFDTLYQRADAAMYRAKRSGRNRHSFFTADLEARSARTLALENALHRALERQQFELHYQPQVSLHTRQIVGAEALLRWRHPELGMVSPAEFIPVAENSGMIVAIGEWVLRTAARDAKHWLDQQLPLRTVSVNLSAIQFRHPQLPDMVSRCLHEANLCASHLELELTEGAAVDDPDAALTVMQQLHERGARLSMDDFGTGYSSLNQLKRFPLGKLKIDQSFVRDVSVDASDRAIISAIIRMAQAMDMTTTAEGVETEEQLAFLLEQGCDEGQGYLFSRPVPALAFEALLRAKNA</sequence>
<dbReference type="Gene3D" id="3.30.450.350">
    <property type="entry name" value="CHASE domain"/>
    <property type="match status" value="1"/>
</dbReference>
<dbReference type="RefSeq" id="WP_119012785.1">
    <property type="nucleotide sequence ID" value="NZ_QXNC01000009.1"/>
</dbReference>
<dbReference type="PROSITE" id="PS50113">
    <property type="entry name" value="PAC"/>
    <property type="match status" value="1"/>
</dbReference>
<evidence type="ECO:0000259" key="7">
    <source>
        <dbReference type="PROSITE" id="PS50112"/>
    </source>
</evidence>
<dbReference type="InterPro" id="IPR000700">
    <property type="entry name" value="PAS-assoc_C"/>
</dbReference>
<dbReference type="PROSITE" id="PS50887">
    <property type="entry name" value="GGDEF"/>
    <property type="match status" value="1"/>
</dbReference>
<evidence type="ECO:0000256" key="6">
    <source>
        <dbReference type="SAM" id="Phobius"/>
    </source>
</evidence>
<dbReference type="SUPFAM" id="SSF141868">
    <property type="entry name" value="EAL domain-like"/>
    <property type="match status" value="1"/>
</dbReference>
<dbReference type="SMART" id="SM01079">
    <property type="entry name" value="CHASE"/>
    <property type="match status" value="1"/>
</dbReference>
<dbReference type="Pfam" id="PF03924">
    <property type="entry name" value="CHASE"/>
    <property type="match status" value="1"/>
</dbReference>
<dbReference type="InterPro" id="IPR029787">
    <property type="entry name" value="Nucleotide_cyclase"/>
</dbReference>
<dbReference type="InterPro" id="IPR035965">
    <property type="entry name" value="PAS-like_dom_sf"/>
</dbReference>
<evidence type="ECO:0000256" key="1">
    <source>
        <dbReference type="ARBA" id="ARBA00004370"/>
    </source>
</evidence>